<evidence type="ECO:0000313" key="1">
    <source>
        <dbReference type="EMBL" id="MBC1491430.1"/>
    </source>
</evidence>
<dbReference type="RefSeq" id="WP_185417198.1">
    <property type="nucleotide sequence ID" value="NZ_JAASTX010000006.1"/>
</dbReference>
<accession>A0A7X0XC09</accession>
<dbReference type="AlphaFoldDB" id="A0A7X0XC09"/>
<organism evidence="1 2">
    <name type="scientific">Listeria booriae</name>
    <dbReference type="NCBI Taxonomy" id="1552123"/>
    <lineage>
        <taxon>Bacteria</taxon>
        <taxon>Bacillati</taxon>
        <taxon>Bacillota</taxon>
        <taxon>Bacilli</taxon>
        <taxon>Bacillales</taxon>
        <taxon>Listeriaceae</taxon>
        <taxon>Listeria</taxon>
    </lineage>
</organism>
<sequence length="134" mass="15401">MSEVKVYCRFPETELPGGITCDSVKRLKAQYVMDFKGLKLCVRKSEAENKYIVFDAGTGIALCSDENKEEAVKKSVLELECLSKKTIDGIKKQHAFYGIPTMRNGINIIVFNTLLSNKRYIKLYERRTGEKFRY</sequence>
<dbReference type="EMBL" id="JAASTX010000006">
    <property type="protein sequence ID" value="MBC1491430.1"/>
    <property type="molecule type" value="Genomic_DNA"/>
</dbReference>
<comment type="caution">
    <text evidence="1">The sequence shown here is derived from an EMBL/GenBank/DDBJ whole genome shotgun (WGS) entry which is preliminary data.</text>
</comment>
<reference evidence="1 2" key="1">
    <citation type="submission" date="2020-03" db="EMBL/GenBank/DDBJ databases">
        <title>Soil Listeria distribution.</title>
        <authorList>
            <person name="Liao J."/>
            <person name="Wiedmann M."/>
        </authorList>
    </citation>
    <scope>NUCLEOTIDE SEQUENCE [LARGE SCALE GENOMIC DNA]</scope>
    <source>
        <strain evidence="1 2">FSL L7-1547</strain>
    </source>
</reference>
<protein>
    <submittedName>
        <fullName evidence="1">Uncharacterized protein</fullName>
    </submittedName>
</protein>
<dbReference type="Proteomes" id="UP000533953">
    <property type="component" value="Unassembled WGS sequence"/>
</dbReference>
<name>A0A7X0XC09_9LIST</name>
<evidence type="ECO:0000313" key="2">
    <source>
        <dbReference type="Proteomes" id="UP000533953"/>
    </source>
</evidence>
<proteinExistence type="predicted"/>
<gene>
    <name evidence="1" type="ORF">HCI99_06285</name>
</gene>